<dbReference type="PANTHER" id="PTHR15921">
    <property type="entry name" value="PRE-MRNA CLEAVAGE COMPLEX II"/>
    <property type="match status" value="1"/>
</dbReference>
<dbReference type="Pfam" id="PF11526">
    <property type="entry name" value="Pfc11_Clp1_ID"/>
    <property type="match status" value="1"/>
</dbReference>
<dbReference type="InterPro" id="IPR045154">
    <property type="entry name" value="PCF11-like"/>
</dbReference>
<feature type="region of interest" description="Disordered" evidence="1">
    <location>
        <begin position="445"/>
        <end position="465"/>
    </location>
</feature>
<feature type="domain" description="CID" evidence="2">
    <location>
        <begin position="4"/>
        <end position="139"/>
    </location>
</feature>
<evidence type="ECO:0000313" key="4">
    <source>
        <dbReference type="Proteomes" id="UP000501346"/>
    </source>
</evidence>
<dbReference type="InterPro" id="IPR021605">
    <property type="entry name" value="Pcf11_Clp1-ID"/>
</dbReference>
<dbReference type="SUPFAM" id="SSF48464">
    <property type="entry name" value="ENTH/VHS domain"/>
    <property type="match status" value="1"/>
</dbReference>
<dbReference type="GO" id="GO:0031124">
    <property type="term" value="P:mRNA 3'-end processing"/>
    <property type="evidence" value="ECO:0007669"/>
    <property type="project" value="InterPro"/>
</dbReference>
<keyword evidence="4" id="KW-1185">Reference proteome</keyword>
<dbReference type="InterPro" id="IPR054127">
    <property type="entry name" value="Pcf11_C"/>
</dbReference>
<dbReference type="PANTHER" id="PTHR15921:SF3">
    <property type="entry name" value="PRE-MRNA CLEAVAGE COMPLEX 2 PROTEIN PCF11"/>
    <property type="match status" value="1"/>
</dbReference>
<dbReference type="GO" id="GO:0005849">
    <property type="term" value="C:mRNA cleavage factor complex"/>
    <property type="evidence" value="ECO:0007669"/>
    <property type="project" value="InterPro"/>
</dbReference>
<dbReference type="SMART" id="SM00582">
    <property type="entry name" value="RPR"/>
    <property type="match status" value="1"/>
</dbReference>
<dbReference type="GO" id="GO:0000993">
    <property type="term" value="F:RNA polymerase II complex binding"/>
    <property type="evidence" value="ECO:0007669"/>
    <property type="project" value="InterPro"/>
</dbReference>
<feature type="region of interest" description="Disordered" evidence="1">
    <location>
        <begin position="234"/>
        <end position="258"/>
    </location>
</feature>
<feature type="compositionally biased region" description="Low complexity" evidence="1">
    <location>
        <begin position="234"/>
        <end position="243"/>
    </location>
</feature>
<dbReference type="Pfam" id="PF21936">
    <property type="entry name" value="Pcf11_C"/>
    <property type="match status" value="1"/>
</dbReference>
<dbReference type="Pfam" id="PF04818">
    <property type="entry name" value="CID"/>
    <property type="match status" value="1"/>
</dbReference>
<dbReference type="InterPro" id="IPR054128">
    <property type="entry name" value="Pfc11_Rna14/15-ID"/>
</dbReference>
<dbReference type="InterPro" id="IPR047415">
    <property type="entry name" value="Pcf11_CID"/>
</dbReference>
<sequence>MDHDTEVIIKDFNSILEELTFNSRPIITTLTKLAEENISCAQYFVDCIENRIEKCMPKQKLYAFYALDSICKNVGSPYTIYFSRNLFNLYRKTYLLVDNTTRTKLINMFKLWLNPNDTGMPLFEGSALEKIEQFLIKASALHQKNLQAMLPTPTVPLLLRDIDKLTSLTSDRLKNQPNDEKLKMKLLVLSQLKQELKREKLTLNALKQVQMQLRQVFSQDQQVLQERMRYHEFQQQQQQQQQQYHETKETQGTSPQNFNAAIPLFGNNPDIMNHQGTLSSSLFGNISGVESFQDIEKKKNLSKIKNLYESLQSEGLIYTPPKESIVTLYTKLNGHSSYSLDSREKQLMKNLPKIPLLNDILSDCKAYFATVNVDILNNPTLQLSEQTLLQENPIVQNSLIHLLYRSKPNKCSVCGKRFGNSETEKQLQNEHLDWHFRINTRIKGSQNTANTGISNSNSNTTTTRKNIQSRNWYLSDSQWVAFKDEEITSTQHKVDYTDPNIMENSNNIDNSNSYANDINEKSAKDTLGNRKDNEVKIKEKYVVVPETSQDMVFKCPICKETVTGVYDEESGEWIWKNTIEVDDKYFHSTCYHETSESLNKFDEGSVDLDDLKKLITK</sequence>
<protein>
    <submittedName>
        <fullName evidence="3">mRNA 3' end processing factor</fullName>
    </submittedName>
</protein>
<reference evidence="3 4" key="1">
    <citation type="journal article" date="2019" name="BMC Genomics">
        <title>Chromosome level assembly and comparative genome analysis confirm lager-brewing yeasts originated from a single hybridization.</title>
        <authorList>
            <person name="Salazar A.N."/>
            <person name="Gorter de Vries A.R."/>
            <person name="van den Broek M."/>
            <person name="Brouwers N."/>
            <person name="de la Torre Cortes P."/>
            <person name="Kuijpers N.G.A."/>
            <person name="Daran J.G."/>
            <person name="Abeel T."/>
        </authorList>
    </citation>
    <scope>NUCLEOTIDE SEQUENCE [LARGE SCALE GENOMIC DNA]</scope>
    <source>
        <strain evidence="3 4">CBS 1483</strain>
    </source>
</reference>
<dbReference type="Gene3D" id="1.25.40.90">
    <property type="match status" value="1"/>
</dbReference>
<proteinExistence type="predicted"/>
<dbReference type="InterPro" id="IPR006569">
    <property type="entry name" value="CID_dom"/>
</dbReference>
<dbReference type="PROSITE" id="PS51391">
    <property type="entry name" value="CID"/>
    <property type="match status" value="1"/>
</dbReference>
<dbReference type="FunFam" id="1.25.40.90:FF:000016">
    <property type="entry name" value="mRNA cleavage factor complex component Pcf11"/>
    <property type="match status" value="1"/>
</dbReference>
<dbReference type="GO" id="GO:0006369">
    <property type="term" value="P:termination of RNA polymerase II transcription"/>
    <property type="evidence" value="ECO:0007669"/>
    <property type="project" value="InterPro"/>
</dbReference>
<organism evidence="3 4">
    <name type="scientific">Saccharomyces pastorianus</name>
    <name type="common">Lager yeast</name>
    <name type="synonym">Saccharomyces cerevisiae x Saccharomyces eubayanus</name>
    <dbReference type="NCBI Taxonomy" id="27292"/>
    <lineage>
        <taxon>Eukaryota</taxon>
        <taxon>Fungi</taxon>
        <taxon>Dikarya</taxon>
        <taxon>Ascomycota</taxon>
        <taxon>Saccharomycotina</taxon>
        <taxon>Saccharomycetes</taxon>
        <taxon>Saccharomycetales</taxon>
        <taxon>Saccharomycetaceae</taxon>
        <taxon>Saccharomyces</taxon>
    </lineage>
</organism>
<dbReference type="OrthoDB" id="2129491at2759"/>
<gene>
    <name evidence="3" type="primary">PCF11_2</name>
    <name evidence="3" type="ORF">GRS66_006023</name>
</gene>
<dbReference type="InterPro" id="IPR008942">
    <property type="entry name" value="ENTH_VHS"/>
</dbReference>
<evidence type="ECO:0000259" key="2">
    <source>
        <dbReference type="PROSITE" id="PS51391"/>
    </source>
</evidence>
<evidence type="ECO:0000256" key="1">
    <source>
        <dbReference type="SAM" id="MobiDB-lite"/>
    </source>
</evidence>
<dbReference type="AlphaFoldDB" id="A0A6C1E2J3"/>
<accession>A0A6C1E2J3</accession>
<dbReference type="GO" id="GO:0003729">
    <property type="term" value="F:mRNA binding"/>
    <property type="evidence" value="ECO:0007669"/>
    <property type="project" value="InterPro"/>
</dbReference>
<dbReference type="CDD" id="cd16982">
    <property type="entry name" value="CID_Pcf11"/>
    <property type="match status" value="1"/>
</dbReference>
<feature type="compositionally biased region" description="Low complexity" evidence="1">
    <location>
        <begin position="447"/>
        <end position="465"/>
    </location>
</feature>
<evidence type="ECO:0000313" key="3">
    <source>
        <dbReference type="EMBL" id="QID83556.1"/>
    </source>
</evidence>
<dbReference type="GO" id="GO:0005737">
    <property type="term" value="C:cytoplasm"/>
    <property type="evidence" value="ECO:0007669"/>
    <property type="project" value="TreeGrafter"/>
</dbReference>
<name>A0A6C1E2J3_SACPS</name>
<dbReference type="Pfam" id="PF21940">
    <property type="entry name" value="Pfc11_Rna14-15-ID"/>
    <property type="match status" value="1"/>
</dbReference>
<dbReference type="EMBL" id="CP048999">
    <property type="protein sequence ID" value="QID83556.1"/>
    <property type="molecule type" value="Genomic_DNA"/>
</dbReference>
<dbReference type="Proteomes" id="UP000501346">
    <property type="component" value="Chromosome SeII-SeIV"/>
</dbReference>